<accession>A0A7W3T2A5</accession>
<gene>
    <name evidence="6" type="ORF">FOE67_07190</name>
</gene>
<proteinExistence type="predicted"/>
<name>A0A7W3T2A5_9ACTN</name>
<sequence length="598" mass="62747">MDQVKERGMHEIHEVVEWMTGTGPGRRAGPGLSGVLLGGAARARTVADGPLRLAVVGECGAEEAELHRALAAVAAGRWAELTTWAGSYWVIADRPGERLVCGDLANVRGVFYTLTAHDEVRWATSPHLLASQTGAGVDLPLLAARTVAGEQHWPHHSPYTGVRAVPGGWGLHLTDDAVRLVDVTAVPEPVGLWEGADRFGQAFNEAVALRMRAGEGPVGADLSGGLDSSTAVLLAARQGEVRAVTYADPLTSAEDTAFAARVADHAGVWHRTAAGGQDELPFAFPAGAPAGDEPTLDAANTGMDSCYLAPVAGLRAHLTGHGGDVVLDASSACFPGLVQAGQRRRAHRQVVAWARLHNTAPGPLWQQVKDTADGYPHALAQTAQTLETGPVFAAPAHGAWSWLKLGTAATWLTADGRAAVAAWLRRAAQGAGEVRAEEFDQWAALRATGACARTSTPLYAALGVRPVHPYLDNQVVRAAFAIPAFDRHSTVSYKPLLAAALPDLPGWLTSRRSKGAFTAQRIAGLARHLARLRSLIADSPLVTAGLLDADAALRFLEAAARGERAAGLAELHQLLVTCHWLVTGPAPAPAWAPGVRSC</sequence>
<dbReference type="InterPro" id="IPR014729">
    <property type="entry name" value="Rossmann-like_a/b/a_fold"/>
</dbReference>
<evidence type="ECO:0000256" key="2">
    <source>
        <dbReference type="ARBA" id="ARBA00012737"/>
    </source>
</evidence>
<dbReference type="InterPro" id="IPR001962">
    <property type="entry name" value="Asn_synthase"/>
</dbReference>
<evidence type="ECO:0000259" key="5">
    <source>
        <dbReference type="Pfam" id="PF00733"/>
    </source>
</evidence>
<protein>
    <recommendedName>
        <fullName evidence="2">asparagine synthase (glutamine-hydrolyzing)</fullName>
        <ecNumber evidence="2">6.3.5.4</ecNumber>
    </recommendedName>
</protein>
<comment type="caution">
    <text evidence="6">The sequence shown here is derived from an EMBL/GenBank/DDBJ whole genome shotgun (WGS) entry which is preliminary data.</text>
</comment>
<dbReference type="Pfam" id="PF00733">
    <property type="entry name" value="Asn_synthase"/>
    <property type="match status" value="1"/>
</dbReference>
<evidence type="ECO:0000313" key="7">
    <source>
        <dbReference type="Proteomes" id="UP000530234"/>
    </source>
</evidence>
<organism evidence="6 7">
    <name type="scientific">Streptomyces calidiresistens</name>
    <dbReference type="NCBI Taxonomy" id="1485586"/>
    <lineage>
        <taxon>Bacteria</taxon>
        <taxon>Bacillati</taxon>
        <taxon>Actinomycetota</taxon>
        <taxon>Actinomycetes</taxon>
        <taxon>Kitasatosporales</taxon>
        <taxon>Streptomycetaceae</taxon>
        <taxon>Streptomyces</taxon>
    </lineage>
</organism>
<dbReference type="GO" id="GO:0005829">
    <property type="term" value="C:cytosol"/>
    <property type="evidence" value="ECO:0007669"/>
    <property type="project" value="TreeGrafter"/>
</dbReference>
<comment type="pathway">
    <text evidence="1">Amino-acid biosynthesis; L-asparagine biosynthesis; L-asparagine from L-aspartate (L-Gln route): step 1/1.</text>
</comment>
<keyword evidence="7" id="KW-1185">Reference proteome</keyword>
<keyword evidence="3" id="KW-0061">Asparagine biosynthesis</keyword>
<dbReference type="Gene3D" id="3.40.50.620">
    <property type="entry name" value="HUPs"/>
    <property type="match status" value="1"/>
</dbReference>
<dbReference type="EC" id="6.3.5.4" evidence="2"/>
<keyword evidence="3" id="KW-0028">Amino-acid biosynthesis</keyword>
<reference evidence="7" key="1">
    <citation type="submission" date="2019-10" db="EMBL/GenBank/DDBJ databases">
        <title>Streptomyces sp. nov., a novel actinobacterium isolated from alkaline environment.</title>
        <authorList>
            <person name="Golinska P."/>
        </authorList>
    </citation>
    <scope>NUCLEOTIDE SEQUENCE [LARGE SCALE GENOMIC DNA]</scope>
    <source>
        <strain evidence="7">DSM 42108</strain>
    </source>
</reference>
<comment type="catalytic activity">
    <reaction evidence="4">
        <text>L-aspartate + L-glutamine + ATP + H2O = L-asparagine + L-glutamate + AMP + diphosphate + H(+)</text>
        <dbReference type="Rhea" id="RHEA:12228"/>
        <dbReference type="ChEBI" id="CHEBI:15377"/>
        <dbReference type="ChEBI" id="CHEBI:15378"/>
        <dbReference type="ChEBI" id="CHEBI:29985"/>
        <dbReference type="ChEBI" id="CHEBI:29991"/>
        <dbReference type="ChEBI" id="CHEBI:30616"/>
        <dbReference type="ChEBI" id="CHEBI:33019"/>
        <dbReference type="ChEBI" id="CHEBI:58048"/>
        <dbReference type="ChEBI" id="CHEBI:58359"/>
        <dbReference type="ChEBI" id="CHEBI:456215"/>
        <dbReference type="EC" id="6.3.5.4"/>
    </reaction>
</comment>
<evidence type="ECO:0000256" key="3">
    <source>
        <dbReference type="ARBA" id="ARBA00022888"/>
    </source>
</evidence>
<dbReference type="SUPFAM" id="SSF52402">
    <property type="entry name" value="Adenine nucleotide alpha hydrolases-like"/>
    <property type="match status" value="1"/>
</dbReference>
<evidence type="ECO:0000256" key="1">
    <source>
        <dbReference type="ARBA" id="ARBA00005187"/>
    </source>
</evidence>
<dbReference type="Proteomes" id="UP000530234">
    <property type="component" value="Unassembled WGS sequence"/>
</dbReference>
<dbReference type="EMBL" id="VKHS01000107">
    <property type="protein sequence ID" value="MBB0229301.1"/>
    <property type="molecule type" value="Genomic_DNA"/>
</dbReference>
<dbReference type="PANTHER" id="PTHR43284:SF1">
    <property type="entry name" value="ASPARAGINE SYNTHETASE"/>
    <property type="match status" value="1"/>
</dbReference>
<dbReference type="GO" id="GO:0004066">
    <property type="term" value="F:asparagine synthase (glutamine-hydrolyzing) activity"/>
    <property type="evidence" value="ECO:0007669"/>
    <property type="project" value="UniProtKB-EC"/>
</dbReference>
<dbReference type="GO" id="GO:0006529">
    <property type="term" value="P:asparagine biosynthetic process"/>
    <property type="evidence" value="ECO:0007669"/>
    <property type="project" value="UniProtKB-KW"/>
</dbReference>
<evidence type="ECO:0000313" key="6">
    <source>
        <dbReference type="EMBL" id="MBB0229301.1"/>
    </source>
</evidence>
<feature type="domain" description="Asparagine synthetase" evidence="5">
    <location>
        <begin position="200"/>
        <end position="568"/>
    </location>
</feature>
<evidence type="ECO:0000256" key="4">
    <source>
        <dbReference type="ARBA" id="ARBA00048741"/>
    </source>
</evidence>
<dbReference type="PANTHER" id="PTHR43284">
    <property type="entry name" value="ASPARAGINE SYNTHETASE (GLUTAMINE-HYDROLYZING)"/>
    <property type="match status" value="1"/>
</dbReference>
<dbReference type="AlphaFoldDB" id="A0A7W3T2A5"/>
<dbReference type="InterPro" id="IPR051786">
    <property type="entry name" value="ASN_synthetase/amidase"/>
</dbReference>